<dbReference type="GO" id="GO:0030288">
    <property type="term" value="C:outer membrane-bounded periplasmic space"/>
    <property type="evidence" value="ECO:0007669"/>
    <property type="project" value="TreeGrafter"/>
</dbReference>
<dbReference type="Proteomes" id="UP000292408">
    <property type="component" value="Unassembled WGS sequence"/>
</dbReference>
<feature type="chain" id="PRO_5039542777" evidence="3">
    <location>
        <begin position="28"/>
        <end position="369"/>
    </location>
</feature>
<keyword evidence="6" id="KW-1185">Reference proteome</keyword>
<dbReference type="SUPFAM" id="SSF53822">
    <property type="entry name" value="Periplasmic binding protein-like I"/>
    <property type="match status" value="1"/>
</dbReference>
<dbReference type="Gene3D" id="3.40.50.2300">
    <property type="match status" value="2"/>
</dbReference>
<name>A0A4Q7TZ67_9MICO</name>
<dbReference type="PROSITE" id="PS51257">
    <property type="entry name" value="PROKAR_LIPOPROTEIN"/>
    <property type="match status" value="1"/>
</dbReference>
<reference evidence="5 6" key="1">
    <citation type="journal article" date="2015" name="Stand. Genomic Sci.">
        <title>Genomic Encyclopedia of Bacterial and Archaeal Type Strains, Phase III: the genomes of soil and plant-associated and newly described type strains.</title>
        <authorList>
            <person name="Whitman W.B."/>
            <person name="Woyke T."/>
            <person name="Klenk H.P."/>
            <person name="Zhou Y."/>
            <person name="Lilburn T.G."/>
            <person name="Beck B.J."/>
            <person name="De Vos P."/>
            <person name="Vandamme P."/>
            <person name="Eisen J.A."/>
            <person name="Garrity G."/>
            <person name="Hugenholtz P."/>
            <person name="Kyrpides N.C."/>
        </authorList>
    </citation>
    <scope>NUCLEOTIDE SEQUENCE [LARGE SCALE GENOMIC DNA]</scope>
    <source>
        <strain evidence="5 6">AC4r</strain>
    </source>
</reference>
<evidence type="ECO:0000256" key="1">
    <source>
        <dbReference type="ARBA" id="ARBA00004196"/>
    </source>
</evidence>
<dbReference type="OrthoDB" id="9773673at2"/>
<feature type="signal peptide" evidence="3">
    <location>
        <begin position="1"/>
        <end position="27"/>
    </location>
</feature>
<keyword evidence="2 3" id="KW-0732">Signal</keyword>
<evidence type="ECO:0000313" key="5">
    <source>
        <dbReference type="EMBL" id="RZT66471.1"/>
    </source>
</evidence>
<organism evidence="5 6">
    <name type="scientific">Microcella alkaliphila</name>
    <dbReference type="NCBI Taxonomy" id="279828"/>
    <lineage>
        <taxon>Bacteria</taxon>
        <taxon>Bacillati</taxon>
        <taxon>Actinomycetota</taxon>
        <taxon>Actinomycetes</taxon>
        <taxon>Micrococcales</taxon>
        <taxon>Microbacteriaceae</taxon>
        <taxon>Microcella</taxon>
    </lineage>
</organism>
<feature type="domain" description="Periplasmic binding protein" evidence="4">
    <location>
        <begin position="44"/>
        <end position="308"/>
    </location>
</feature>
<dbReference type="GO" id="GO:0030246">
    <property type="term" value="F:carbohydrate binding"/>
    <property type="evidence" value="ECO:0007669"/>
    <property type="project" value="TreeGrafter"/>
</dbReference>
<dbReference type="CDD" id="cd19995">
    <property type="entry name" value="PBP1_ABC_xylose_binding-like"/>
    <property type="match status" value="1"/>
</dbReference>
<protein>
    <submittedName>
        <fullName evidence="5">Monosaccharide ABC transporter substrate-binding protein (CUT2 family)</fullName>
    </submittedName>
</protein>
<dbReference type="InterPro" id="IPR050555">
    <property type="entry name" value="Bact_Solute-Bind_Prot2"/>
</dbReference>
<proteinExistence type="predicted"/>
<dbReference type="InterPro" id="IPR025997">
    <property type="entry name" value="SBP_2_dom"/>
</dbReference>
<dbReference type="RefSeq" id="WP_130279842.1">
    <property type="nucleotide sequence ID" value="NZ_SGXT01000001.1"/>
</dbReference>
<comment type="subcellular location">
    <subcellularLocation>
        <location evidence="1">Cell envelope</location>
    </subcellularLocation>
</comment>
<comment type="caution">
    <text evidence="5">The sequence shown here is derived from an EMBL/GenBank/DDBJ whole genome shotgun (WGS) entry which is preliminary data.</text>
</comment>
<accession>A0A4Q7TZ67</accession>
<dbReference type="AlphaFoldDB" id="A0A4Q7TZ67"/>
<dbReference type="Pfam" id="PF13407">
    <property type="entry name" value="Peripla_BP_4"/>
    <property type="match status" value="1"/>
</dbReference>
<dbReference type="PANTHER" id="PTHR30036:SF1">
    <property type="entry name" value="D-XYLOSE-BINDING PERIPLASMIC PROTEIN"/>
    <property type="match status" value="1"/>
</dbReference>
<dbReference type="PANTHER" id="PTHR30036">
    <property type="entry name" value="D-XYLOSE-BINDING PERIPLASMIC PROTEIN"/>
    <property type="match status" value="1"/>
</dbReference>
<sequence length="369" mass="38558">MKKFTPLIVAVSALTIVLAGCSGGSSGGDASSDAGGDGQQVFMLLPNSTTTRFEARDAPYFEEALATEAPDAELTVLNAEGDPAKQQQQVEDAITQGASVIVLVSADANLAAGSLALADQAGVPVVLYDHDAIGGPAAAQVVFDSLAVGEEQGARAAELAEAMEGEGLKVARIMGNPGEYGTEQYTKGQNEHLQPLIDSGKIEVVCEQNITNWDPVVGQAFMEDCLAQQSNDLDLIVAMNDGLAGASIAALTTQGLEGTIPVTAGQDATVESLNYIVQGFQDSTVFKDLRLQAEGAAKITAALLRGEEVPEDLINGEVDNDFQMVPAMFLPVSNVTIDNIQDVVDAGVWTWEQICQGAEETEVCVENLP</sequence>
<evidence type="ECO:0000256" key="3">
    <source>
        <dbReference type="SAM" id="SignalP"/>
    </source>
</evidence>
<evidence type="ECO:0000259" key="4">
    <source>
        <dbReference type="Pfam" id="PF13407"/>
    </source>
</evidence>
<dbReference type="InterPro" id="IPR028082">
    <property type="entry name" value="Peripla_BP_I"/>
</dbReference>
<gene>
    <name evidence="5" type="ORF">EV140_0009</name>
</gene>
<dbReference type="EMBL" id="SGXT01000001">
    <property type="protein sequence ID" value="RZT66471.1"/>
    <property type="molecule type" value="Genomic_DNA"/>
</dbReference>
<evidence type="ECO:0000313" key="6">
    <source>
        <dbReference type="Proteomes" id="UP000292408"/>
    </source>
</evidence>
<evidence type="ECO:0000256" key="2">
    <source>
        <dbReference type="ARBA" id="ARBA00022729"/>
    </source>
</evidence>